<evidence type="ECO:0000256" key="6">
    <source>
        <dbReference type="SAM" id="SignalP"/>
    </source>
</evidence>
<dbReference type="InterPro" id="IPR013785">
    <property type="entry name" value="Aldolase_TIM"/>
</dbReference>
<name>A0ABT0BRK1_9SPHN</name>
<evidence type="ECO:0000256" key="4">
    <source>
        <dbReference type="ARBA" id="ARBA00023295"/>
    </source>
</evidence>
<dbReference type="Pfam" id="PF17801">
    <property type="entry name" value="Melibiase_C"/>
    <property type="match status" value="1"/>
</dbReference>
<sequence>MSRQGALKSVMSALLVWLSVSSGAAMAGQPNAAPALAATPPMGWNSWNHYGCQIDEELIRRTADALAAKGLRDAGYVYVNIDDCWQGERDANGNIQPDPKRFPSGMKALGDYLHARGFKFGIYSDTGEKTCAGRPGSQGHEFQDAAQYARWGVDYVKYDWCNTGKDEWQRNSREGYRTMQRAIAASGRAMILSICEWGETKPWLWAAKVGQLWRTTGDITNCWDCVLGHGDWHSNGIMRIVDINEPLRAYAGPGHWNDPDMMEVGNMATLAEDRSHFALWAMMAAPLIMGTHVDTMKPEVAAILTNRRVIAVDQDARGVQGLRWFDNGATQVWAKPLAGGDWAVALVNRSDRPAKTGIDWASTPLEDTLNGLFVDFAEQTYGLTDLWTGKSTGTTETPLSVTLAPHDTAIYRLSPRR</sequence>
<dbReference type="CDD" id="cd14792">
    <property type="entry name" value="GH27"/>
    <property type="match status" value="1"/>
</dbReference>
<proteinExistence type="inferred from homology"/>
<comment type="caution">
    <text evidence="8">The sequence shown here is derived from an EMBL/GenBank/DDBJ whole genome shotgun (WGS) entry which is preliminary data.</text>
</comment>
<dbReference type="InterPro" id="IPR013780">
    <property type="entry name" value="Glyco_hydro_b"/>
</dbReference>
<keyword evidence="2 6" id="KW-0732">Signal</keyword>
<evidence type="ECO:0000313" key="9">
    <source>
        <dbReference type="Proteomes" id="UP001202281"/>
    </source>
</evidence>
<dbReference type="InterPro" id="IPR041233">
    <property type="entry name" value="Melibiase_C"/>
</dbReference>
<evidence type="ECO:0000256" key="5">
    <source>
        <dbReference type="RuleBase" id="RU361168"/>
    </source>
</evidence>
<reference evidence="8 9" key="1">
    <citation type="submission" date="2022-04" db="EMBL/GenBank/DDBJ databases">
        <title>Identification of a novel bacterium isolated from mangrove sediments.</title>
        <authorList>
            <person name="Pan X."/>
        </authorList>
    </citation>
    <scope>NUCLEOTIDE SEQUENCE [LARGE SCALE GENOMIC DNA]</scope>
    <source>
        <strain evidence="8 9">B2638</strain>
    </source>
</reference>
<feature type="signal peptide" evidence="6">
    <location>
        <begin position="1"/>
        <end position="27"/>
    </location>
</feature>
<dbReference type="Proteomes" id="UP001202281">
    <property type="component" value="Unassembled WGS sequence"/>
</dbReference>
<dbReference type="PANTHER" id="PTHR11452:SF75">
    <property type="entry name" value="ALPHA-GALACTOSIDASE MEL1"/>
    <property type="match status" value="1"/>
</dbReference>
<keyword evidence="9" id="KW-1185">Reference proteome</keyword>
<evidence type="ECO:0000256" key="1">
    <source>
        <dbReference type="ARBA" id="ARBA00009743"/>
    </source>
</evidence>
<comment type="catalytic activity">
    <reaction evidence="5">
        <text>Hydrolysis of terminal, non-reducing alpha-D-galactose residues in alpha-D-galactosides, including galactose oligosaccharides, galactomannans and galactolipids.</text>
        <dbReference type="EC" id="3.2.1.22"/>
    </reaction>
</comment>
<evidence type="ECO:0000259" key="7">
    <source>
        <dbReference type="Pfam" id="PF17801"/>
    </source>
</evidence>
<dbReference type="SUPFAM" id="SSF51011">
    <property type="entry name" value="Glycosyl hydrolase domain"/>
    <property type="match status" value="1"/>
</dbReference>
<evidence type="ECO:0000256" key="3">
    <source>
        <dbReference type="ARBA" id="ARBA00022801"/>
    </source>
</evidence>
<dbReference type="PROSITE" id="PS00512">
    <property type="entry name" value="ALPHA_GALACTOSIDASE"/>
    <property type="match status" value="1"/>
</dbReference>
<feature type="domain" description="Alpha galactosidase C-terminal" evidence="7">
    <location>
        <begin position="328"/>
        <end position="413"/>
    </location>
</feature>
<keyword evidence="3 5" id="KW-0378">Hydrolase</keyword>
<comment type="similarity">
    <text evidence="1 5">Belongs to the glycosyl hydrolase 27 family.</text>
</comment>
<keyword evidence="4 5" id="KW-0326">Glycosidase</keyword>
<dbReference type="InterPro" id="IPR002241">
    <property type="entry name" value="Glyco_hydro_27"/>
</dbReference>
<evidence type="ECO:0000313" key="8">
    <source>
        <dbReference type="EMBL" id="MCJ2187689.1"/>
    </source>
</evidence>
<dbReference type="Gene3D" id="3.20.20.70">
    <property type="entry name" value="Aldolase class I"/>
    <property type="match status" value="1"/>
</dbReference>
<dbReference type="InterPro" id="IPR000111">
    <property type="entry name" value="Glyco_hydro_27/36_CS"/>
</dbReference>
<dbReference type="PANTHER" id="PTHR11452">
    <property type="entry name" value="ALPHA-GALACTOSIDASE/ALPHA-N-ACETYLGALACTOSAMINIDASE"/>
    <property type="match status" value="1"/>
</dbReference>
<organism evidence="8 9">
    <name type="scientific">Novosphingobium beihaiensis</name>
    <dbReference type="NCBI Taxonomy" id="2930389"/>
    <lineage>
        <taxon>Bacteria</taxon>
        <taxon>Pseudomonadati</taxon>
        <taxon>Pseudomonadota</taxon>
        <taxon>Alphaproteobacteria</taxon>
        <taxon>Sphingomonadales</taxon>
        <taxon>Sphingomonadaceae</taxon>
        <taxon>Novosphingobium</taxon>
    </lineage>
</organism>
<accession>A0ABT0BRK1</accession>
<dbReference type="PRINTS" id="PR00740">
    <property type="entry name" value="GLHYDRLASE27"/>
</dbReference>
<dbReference type="Pfam" id="PF16499">
    <property type="entry name" value="Melibiase_2"/>
    <property type="match status" value="1"/>
</dbReference>
<dbReference type="InterPro" id="IPR017853">
    <property type="entry name" value="GH"/>
</dbReference>
<dbReference type="Gene3D" id="2.60.40.1180">
    <property type="entry name" value="Golgi alpha-mannosidase II"/>
    <property type="match status" value="1"/>
</dbReference>
<gene>
    <name evidence="8" type="ORF">MTR66_12785</name>
</gene>
<feature type="chain" id="PRO_5045207952" description="Alpha-galactosidase" evidence="6">
    <location>
        <begin position="28"/>
        <end position="417"/>
    </location>
</feature>
<evidence type="ECO:0000256" key="2">
    <source>
        <dbReference type="ARBA" id="ARBA00022729"/>
    </source>
</evidence>
<dbReference type="GO" id="GO:0016787">
    <property type="term" value="F:hydrolase activity"/>
    <property type="evidence" value="ECO:0007669"/>
    <property type="project" value="UniProtKB-KW"/>
</dbReference>
<keyword evidence="5" id="KW-1015">Disulfide bond</keyword>
<protein>
    <recommendedName>
        <fullName evidence="5">Alpha-galactosidase</fullName>
        <ecNumber evidence="5">3.2.1.22</ecNumber>
    </recommendedName>
    <alternativeName>
        <fullName evidence="5">Melibiase</fullName>
    </alternativeName>
</protein>
<dbReference type="EMBL" id="JALHLG010000016">
    <property type="protein sequence ID" value="MCJ2187689.1"/>
    <property type="molecule type" value="Genomic_DNA"/>
</dbReference>
<dbReference type="EC" id="3.2.1.22" evidence="5"/>
<dbReference type="SUPFAM" id="SSF51445">
    <property type="entry name" value="(Trans)glycosidases"/>
    <property type="match status" value="1"/>
</dbReference>